<feature type="chain" id="PRO_5046555019" evidence="1">
    <location>
        <begin position="22"/>
        <end position="362"/>
    </location>
</feature>
<evidence type="ECO:0000313" key="3">
    <source>
        <dbReference type="EMBL" id="MFB9108644.1"/>
    </source>
</evidence>
<accession>A0ABV5H9R0</accession>
<reference evidence="3 4" key="1">
    <citation type="submission" date="2024-09" db="EMBL/GenBank/DDBJ databases">
        <authorList>
            <person name="Sun Q."/>
            <person name="Mori K."/>
        </authorList>
    </citation>
    <scope>NUCLEOTIDE SEQUENCE [LARGE SCALE GENOMIC DNA]</scope>
    <source>
        <strain evidence="3 4">CECT 8365</strain>
    </source>
</reference>
<comment type="caution">
    <text evidence="3">The sequence shown here is derived from an EMBL/GenBank/DDBJ whole genome shotgun (WGS) entry which is preliminary data.</text>
</comment>
<evidence type="ECO:0000313" key="4">
    <source>
        <dbReference type="Proteomes" id="UP001589562"/>
    </source>
</evidence>
<feature type="signal peptide" evidence="1">
    <location>
        <begin position="1"/>
        <end position="21"/>
    </location>
</feature>
<evidence type="ECO:0000256" key="1">
    <source>
        <dbReference type="SAM" id="SignalP"/>
    </source>
</evidence>
<proteinExistence type="predicted"/>
<dbReference type="EMBL" id="JBHMFE010000013">
    <property type="protein sequence ID" value="MFB9108644.1"/>
    <property type="molecule type" value="Genomic_DNA"/>
</dbReference>
<keyword evidence="4" id="KW-1185">Reference proteome</keyword>
<evidence type="ECO:0000259" key="2">
    <source>
        <dbReference type="Pfam" id="PF13088"/>
    </source>
</evidence>
<keyword evidence="1" id="KW-0732">Signal</keyword>
<dbReference type="Proteomes" id="UP001589562">
    <property type="component" value="Unassembled WGS sequence"/>
</dbReference>
<dbReference type="PROSITE" id="PS51257">
    <property type="entry name" value="PROKAR_LIPOPROTEIN"/>
    <property type="match status" value="1"/>
</dbReference>
<dbReference type="PANTHER" id="PTHR43752:SF2">
    <property type="entry name" value="BNR_ASP-BOX REPEAT FAMILY PROTEIN"/>
    <property type="match status" value="1"/>
</dbReference>
<dbReference type="Pfam" id="PF13088">
    <property type="entry name" value="BNR_2"/>
    <property type="match status" value="1"/>
</dbReference>
<dbReference type="CDD" id="cd15482">
    <property type="entry name" value="Sialidase_non-viral"/>
    <property type="match status" value="1"/>
</dbReference>
<dbReference type="PANTHER" id="PTHR43752">
    <property type="entry name" value="BNR/ASP-BOX REPEAT FAMILY PROTEIN"/>
    <property type="match status" value="1"/>
</dbReference>
<feature type="domain" description="Sialidase" evidence="2">
    <location>
        <begin position="58"/>
        <end position="332"/>
    </location>
</feature>
<dbReference type="Gene3D" id="2.120.10.10">
    <property type="match status" value="1"/>
</dbReference>
<organism evidence="3 4">
    <name type="scientific">Flavobacterium gyeonganense</name>
    <dbReference type="NCBI Taxonomy" id="1310418"/>
    <lineage>
        <taxon>Bacteria</taxon>
        <taxon>Pseudomonadati</taxon>
        <taxon>Bacteroidota</taxon>
        <taxon>Flavobacteriia</taxon>
        <taxon>Flavobacteriales</taxon>
        <taxon>Flavobacteriaceae</taxon>
        <taxon>Flavobacterium</taxon>
    </lineage>
</organism>
<dbReference type="SUPFAM" id="SSF50939">
    <property type="entry name" value="Sialidases"/>
    <property type="match status" value="1"/>
</dbReference>
<dbReference type="RefSeq" id="WP_278010357.1">
    <property type="nucleotide sequence ID" value="NZ_CP121112.1"/>
</dbReference>
<dbReference type="InterPro" id="IPR036278">
    <property type="entry name" value="Sialidase_sf"/>
</dbReference>
<protein>
    <submittedName>
        <fullName evidence="3">Exo-alpha-sialidase</fullName>
    </submittedName>
</protein>
<sequence length="362" mass="41350">MPLKFNCVVLLFLLTAFSCRSLQTIPEAVTITQNYITENPVTTMSHASTLVEVEPNVLLAAWFGGKYEGAKDVSIYMSSYKQKKWSASKKIVEPLIKNGDTLPCWNPVLFKSKAQNLYLFYKWGKNPREWFGAMIVSKDNGNTWSEAKYLPKGILGPIRNKPLETTPGVILCGSSIESIDDNKWRVFIETYTEATDSWTITDINDRKNFDIIQPTFLVHSAKEIQILSRSRHNKLISSLSEDNGKTWQKTDSINVVNSNSGVDALTLSNKSFLLVNNPLKMGKDWFNGRNVLDVEYSNDGVSWKKLFDLENQKEGEFSYPAIIQTSDKKVHILYTYNRIFIKHTTFDLKKKNEKNVLFLTNE</sequence>
<dbReference type="InterPro" id="IPR011040">
    <property type="entry name" value="Sialidase"/>
</dbReference>
<gene>
    <name evidence="3" type="ORF">ACFFVK_08650</name>
</gene>
<name>A0ABV5H9R0_9FLAO</name>